<feature type="region of interest" description="Disordered" evidence="1">
    <location>
        <begin position="174"/>
        <end position="195"/>
    </location>
</feature>
<gene>
    <name evidence="2 4" type="ORF">BDZ99DRAFT_482977</name>
</gene>
<protein>
    <submittedName>
        <fullName evidence="2 4">Uncharacterized protein</fullName>
    </submittedName>
</protein>
<evidence type="ECO:0000313" key="3">
    <source>
        <dbReference type="Proteomes" id="UP000504636"/>
    </source>
</evidence>
<dbReference type="InterPro" id="IPR027417">
    <property type="entry name" value="P-loop_NTPase"/>
</dbReference>
<feature type="compositionally biased region" description="Low complexity" evidence="1">
    <location>
        <begin position="179"/>
        <end position="189"/>
    </location>
</feature>
<reference evidence="2 4" key="1">
    <citation type="journal article" date="2020" name="Stud. Mycol.">
        <title>101 Dothideomycetes genomes: a test case for predicting lifestyles and emergence of pathogens.</title>
        <authorList>
            <person name="Haridas S."/>
            <person name="Albert R."/>
            <person name="Binder M."/>
            <person name="Bloem J."/>
            <person name="Labutti K."/>
            <person name="Salamov A."/>
            <person name="Andreopoulos B."/>
            <person name="Baker S."/>
            <person name="Barry K."/>
            <person name="Bills G."/>
            <person name="Bluhm B."/>
            <person name="Cannon C."/>
            <person name="Castanera R."/>
            <person name="Culley D."/>
            <person name="Daum C."/>
            <person name="Ezra D."/>
            <person name="Gonzalez J."/>
            <person name="Henrissat B."/>
            <person name="Kuo A."/>
            <person name="Liang C."/>
            <person name="Lipzen A."/>
            <person name="Lutzoni F."/>
            <person name="Magnuson J."/>
            <person name="Mondo S."/>
            <person name="Nolan M."/>
            <person name="Ohm R."/>
            <person name="Pangilinan J."/>
            <person name="Park H.-J."/>
            <person name="Ramirez L."/>
            <person name="Alfaro M."/>
            <person name="Sun H."/>
            <person name="Tritt A."/>
            <person name="Yoshinaga Y."/>
            <person name="Zwiers L.-H."/>
            <person name="Turgeon B."/>
            <person name="Goodwin S."/>
            <person name="Spatafora J."/>
            <person name="Crous P."/>
            <person name="Grigoriev I."/>
        </authorList>
    </citation>
    <scope>NUCLEOTIDE SEQUENCE</scope>
    <source>
        <strain evidence="2 4">CBS 304.34</strain>
    </source>
</reference>
<reference evidence="4" key="2">
    <citation type="submission" date="2020-04" db="EMBL/GenBank/DDBJ databases">
        <authorList>
            <consortium name="NCBI Genome Project"/>
        </authorList>
    </citation>
    <scope>NUCLEOTIDE SEQUENCE</scope>
    <source>
        <strain evidence="4">CBS 304.34</strain>
    </source>
</reference>
<dbReference type="RefSeq" id="XP_033569196.1">
    <property type="nucleotide sequence ID" value="XM_033722539.1"/>
</dbReference>
<feature type="region of interest" description="Disordered" evidence="1">
    <location>
        <begin position="224"/>
        <end position="250"/>
    </location>
</feature>
<evidence type="ECO:0000313" key="2">
    <source>
        <dbReference type="EMBL" id="KAF2802232.1"/>
    </source>
</evidence>
<dbReference type="Proteomes" id="UP000504636">
    <property type="component" value="Unplaced"/>
</dbReference>
<proteinExistence type="predicted"/>
<keyword evidence="3" id="KW-1185">Reference proteome</keyword>
<evidence type="ECO:0000313" key="4">
    <source>
        <dbReference type="RefSeq" id="XP_033569196.1"/>
    </source>
</evidence>
<name>A0A6A6Y0D6_9PEZI</name>
<evidence type="ECO:0000256" key="1">
    <source>
        <dbReference type="SAM" id="MobiDB-lite"/>
    </source>
</evidence>
<dbReference type="EMBL" id="MU003724">
    <property type="protein sequence ID" value="KAF2802232.1"/>
    <property type="molecule type" value="Genomic_DNA"/>
</dbReference>
<dbReference type="GeneID" id="54463432"/>
<accession>A0A6A6Y0D6</accession>
<dbReference type="AlphaFoldDB" id="A0A6A6Y0D6"/>
<sequence>MGLNWTLFYEVARGINAVRSHARIIGVLLVTPMTHARVNEMDEKLLRFARAFCGDEYMTQVTDVTTFWEAHKEKQKQGLNTRLANRLEKVKELWSVHRPLRHYQHGREYEDGQDKGVFLDWEDDRDNIAEHAKDMVHRHYGHINPRDPRIVQDLATGLPLERTAAGQFLGLIPARAPDSTSKSNTSSSSAAPEPKEQGYWEYGLDIISAIARNVHFEANIGPIGGASGNRTGSSLPQIPMGPRYNGPIGE</sequence>
<reference evidence="4" key="3">
    <citation type="submission" date="2025-04" db="UniProtKB">
        <authorList>
            <consortium name="RefSeq"/>
        </authorList>
    </citation>
    <scope>IDENTIFICATION</scope>
    <source>
        <strain evidence="4">CBS 304.34</strain>
    </source>
</reference>
<dbReference type="OrthoDB" id="3786820at2759"/>
<organism evidence="2">
    <name type="scientific">Mytilinidion resinicola</name>
    <dbReference type="NCBI Taxonomy" id="574789"/>
    <lineage>
        <taxon>Eukaryota</taxon>
        <taxon>Fungi</taxon>
        <taxon>Dikarya</taxon>
        <taxon>Ascomycota</taxon>
        <taxon>Pezizomycotina</taxon>
        <taxon>Dothideomycetes</taxon>
        <taxon>Pleosporomycetidae</taxon>
        <taxon>Mytilinidiales</taxon>
        <taxon>Mytilinidiaceae</taxon>
        <taxon>Mytilinidion</taxon>
    </lineage>
</organism>
<dbReference type="Gene3D" id="3.40.50.300">
    <property type="entry name" value="P-loop containing nucleotide triphosphate hydrolases"/>
    <property type="match status" value="1"/>
</dbReference>